<proteinExistence type="predicted"/>
<dbReference type="Proteomes" id="UP000076128">
    <property type="component" value="Chromosome"/>
</dbReference>
<keyword evidence="4 5" id="KW-0472">Membrane</keyword>
<dbReference type="EMBL" id="CP012661">
    <property type="protein sequence ID" value="AMY68159.1"/>
    <property type="molecule type" value="Genomic_DNA"/>
</dbReference>
<evidence type="ECO:0000256" key="4">
    <source>
        <dbReference type="ARBA" id="ARBA00023136"/>
    </source>
</evidence>
<evidence type="ECO:0000256" key="1">
    <source>
        <dbReference type="ARBA" id="ARBA00022475"/>
    </source>
</evidence>
<dbReference type="InterPro" id="IPR010445">
    <property type="entry name" value="LapA_dom"/>
</dbReference>
<protein>
    <recommendedName>
        <fullName evidence="6">Lipopolysaccharide assembly protein A domain-containing protein</fullName>
    </recommendedName>
</protein>
<dbReference type="GO" id="GO:0005886">
    <property type="term" value="C:plasma membrane"/>
    <property type="evidence" value="ECO:0007669"/>
    <property type="project" value="InterPro"/>
</dbReference>
<feature type="transmembrane region" description="Helical" evidence="5">
    <location>
        <begin position="47"/>
        <end position="69"/>
    </location>
</feature>
<organism evidence="7 8">
    <name type="scientific">Frigidibacter mobilis</name>
    <dbReference type="NCBI Taxonomy" id="1335048"/>
    <lineage>
        <taxon>Bacteria</taxon>
        <taxon>Pseudomonadati</taxon>
        <taxon>Pseudomonadota</taxon>
        <taxon>Alphaproteobacteria</taxon>
        <taxon>Rhodobacterales</taxon>
        <taxon>Paracoccaceae</taxon>
        <taxon>Frigidibacter</taxon>
    </lineage>
</organism>
<dbReference type="Pfam" id="PF06305">
    <property type="entry name" value="LapA_dom"/>
    <property type="match status" value="1"/>
</dbReference>
<name>A0A165SHK3_9RHOB</name>
<evidence type="ECO:0000313" key="8">
    <source>
        <dbReference type="Proteomes" id="UP000076128"/>
    </source>
</evidence>
<sequence length="120" mass="13112">MIRALRLALLGLLALVLLTVALANRAPVTLRLLPEDAGRFLGLDWAIQLPLFLVIFAGILAGLAIGFVWEWAREAKHRSAASQHRREAAQLKSEVNRLQGGNGQQKDEVLALLEGGARTR</sequence>
<feature type="domain" description="Lipopolysaccharide assembly protein A" evidence="6">
    <location>
        <begin position="24"/>
        <end position="95"/>
    </location>
</feature>
<dbReference type="RefSeq" id="WP_335339737.1">
    <property type="nucleotide sequence ID" value="NZ_CP012661.1"/>
</dbReference>
<evidence type="ECO:0000256" key="3">
    <source>
        <dbReference type="ARBA" id="ARBA00022989"/>
    </source>
</evidence>
<accession>A0A165SHK3</accession>
<keyword evidence="3 5" id="KW-1133">Transmembrane helix</keyword>
<dbReference type="AlphaFoldDB" id="A0A165SHK3"/>
<keyword evidence="1" id="KW-1003">Cell membrane</keyword>
<gene>
    <name evidence="7" type="ORF">AKL17_0900</name>
</gene>
<evidence type="ECO:0000259" key="6">
    <source>
        <dbReference type="Pfam" id="PF06305"/>
    </source>
</evidence>
<keyword evidence="2 5" id="KW-0812">Transmembrane</keyword>
<evidence type="ECO:0000256" key="5">
    <source>
        <dbReference type="SAM" id="Phobius"/>
    </source>
</evidence>
<evidence type="ECO:0000313" key="7">
    <source>
        <dbReference type="EMBL" id="AMY68159.1"/>
    </source>
</evidence>
<dbReference type="KEGG" id="daa:AKL17_0900"/>
<evidence type="ECO:0000256" key="2">
    <source>
        <dbReference type="ARBA" id="ARBA00022692"/>
    </source>
</evidence>
<dbReference type="STRING" id="1335048.AKL17_0900"/>
<keyword evidence="8" id="KW-1185">Reference proteome</keyword>
<reference evidence="7 8" key="1">
    <citation type="submission" date="2015-09" db="EMBL/GenBank/DDBJ databases">
        <title>Complete genome sequence of Defluviimonas alba cai42t isolated from an oilfield in Xinjiang.</title>
        <authorList>
            <person name="Geng S."/>
            <person name="Pan X."/>
            <person name="Wu X."/>
        </authorList>
    </citation>
    <scope>NUCLEOTIDE SEQUENCE [LARGE SCALE GENOMIC DNA]</scope>
    <source>
        <strain evidence="8">cai42</strain>
    </source>
</reference>